<comment type="subcellular location">
    <subcellularLocation>
        <location evidence="1 10">Cell outer membrane</location>
        <topology evidence="1 10">Multi-pass membrane protein</topology>
    </subcellularLocation>
</comment>
<feature type="domain" description="TonB-dependent receptor plug" evidence="13">
    <location>
        <begin position="35"/>
        <end position="139"/>
    </location>
</feature>
<dbReference type="PANTHER" id="PTHR30069">
    <property type="entry name" value="TONB-DEPENDENT OUTER MEMBRANE RECEPTOR"/>
    <property type="match status" value="1"/>
</dbReference>
<dbReference type="Pfam" id="PF07715">
    <property type="entry name" value="Plug"/>
    <property type="match status" value="1"/>
</dbReference>
<evidence type="ECO:0000256" key="2">
    <source>
        <dbReference type="ARBA" id="ARBA00009810"/>
    </source>
</evidence>
<evidence type="ECO:0000256" key="11">
    <source>
        <dbReference type="RuleBase" id="RU003357"/>
    </source>
</evidence>
<evidence type="ECO:0000256" key="8">
    <source>
        <dbReference type="ARBA" id="ARBA00023170"/>
    </source>
</evidence>
<keyword evidence="9 10" id="KW-0998">Cell outer membrane</keyword>
<keyword evidence="4 10" id="KW-1134">Transmembrane beta strand</keyword>
<dbReference type="CDD" id="cd01347">
    <property type="entry name" value="ligand_gated_channel"/>
    <property type="match status" value="1"/>
</dbReference>
<proteinExistence type="inferred from homology"/>
<dbReference type="AlphaFoldDB" id="A0A940YMM5"/>
<keyword evidence="15" id="KW-1185">Reference proteome</keyword>
<dbReference type="InterPro" id="IPR036942">
    <property type="entry name" value="Beta-barrel_TonB_sf"/>
</dbReference>
<evidence type="ECO:0000256" key="1">
    <source>
        <dbReference type="ARBA" id="ARBA00004571"/>
    </source>
</evidence>
<evidence type="ECO:0000256" key="3">
    <source>
        <dbReference type="ARBA" id="ARBA00022448"/>
    </source>
</evidence>
<dbReference type="GO" id="GO:0009279">
    <property type="term" value="C:cell outer membrane"/>
    <property type="evidence" value="ECO:0007669"/>
    <property type="project" value="UniProtKB-SubCell"/>
</dbReference>
<evidence type="ECO:0000256" key="5">
    <source>
        <dbReference type="ARBA" id="ARBA00022692"/>
    </source>
</evidence>
<evidence type="ECO:0000256" key="4">
    <source>
        <dbReference type="ARBA" id="ARBA00022452"/>
    </source>
</evidence>
<keyword evidence="7 10" id="KW-0472">Membrane</keyword>
<dbReference type="SUPFAM" id="SSF56935">
    <property type="entry name" value="Porins"/>
    <property type="match status" value="1"/>
</dbReference>
<dbReference type="Gene3D" id="2.40.170.20">
    <property type="entry name" value="TonB-dependent receptor, beta-barrel domain"/>
    <property type="match status" value="1"/>
</dbReference>
<accession>A0A940YMM5</accession>
<evidence type="ECO:0000256" key="10">
    <source>
        <dbReference type="PROSITE-ProRule" id="PRU01360"/>
    </source>
</evidence>
<dbReference type="GO" id="GO:0015344">
    <property type="term" value="F:siderophore uptake transmembrane transporter activity"/>
    <property type="evidence" value="ECO:0007669"/>
    <property type="project" value="TreeGrafter"/>
</dbReference>
<dbReference type="InterPro" id="IPR012910">
    <property type="entry name" value="Plug_dom"/>
</dbReference>
<dbReference type="EMBL" id="JAGQDE010000006">
    <property type="protein sequence ID" value="MBQ0959146.1"/>
    <property type="molecule type" value="Genomic_DNA"/>
</dbReference>
<keyword evidence="3 10" id="KW-0813">Transport</keyword>
<evidence type="ECO:0000256" key="9">
    <source>
        <dbReference type="ARBA" id="ARBA00023237"/>
    </source>
</evidence>
<dbReference type="Proteomes" id="UP000678374">
    <property type="component" value="Unassembled WGS sequence"/>
</dbReference>
<evidence type="ECO:0000259" key="12">
    <source>
        <dbReference type="Pfam" id="PF00593"/>
    </source>
</evidence>
<comment type="caution">
    <text evidence="14">The sequence shown here is derived from an EMBL/GenBank/DDBJ whole genome shotgun (WGS) entry which is preliminary data.</text>
</comment>
<dbReference type="Gene3D" id="2.170.130.10">
    <property type="entry name" value="TonB-dependent receptor, plug domain"/>
    <property type="match status" value="1"/>
</dbReference>
<dbReference type="GO" id="GO:0044718">
    <property type="term" value="P:siderophore transmembrane transport"/>
    <property type="evidence" value="ECO:0007669"/>
    <property type="project" value="TreeGrafter"/>
</dbReference>
<dbReference type="PANTHER" id="PTHR30069:SF40">
    <property type="entry name" value="TONB-DEPENDENT RECEPTOR NMB0964-RELATED"/>
    <property type="match status" value="1"/>
</dbReference>
<name>A0A940YMM5_9BURK</name>
<evidence type="ECO:0000259" key="13">
    <source>
        <dbReference type="Pfam" id="PF07715"/>
    </source>
</evidence>
<sequence>MAAACVAAWPAWAQDASVAAPSQQIIVTGNPLRQADPAAPASVLSEEALATRRSSTLGETLDGLPGVAATGFGPNASRPVIRGQDGDRIRILSNAGASLDASSLSFDHAVPLDPLVIERIEVLRGPAALLYGGSALGGVVNAIDNRIPKSPLAPLSGALELRGGGAASERALSGLVEGGVDGLAWHADAFARRTSDLAVPRFTVDGDSRTRVINSASDAKGGALGVSRVWQDGYVGASVDTYRNDYGVVVEEDISISMKRDKLALAGEWRALPGPISTVRAQAAFTDYQHQEIEGTGEVGTTFATKGSDARIEVVQTSTALGAGRLDGAWGLQWERSRFSALGEEAFVPTTRTQQLALFGLQRWSLNKEWHLSAGLRGERVQVDSDGDADGGTPRFGPARQRHFHPLNLSLAAGWRLGEGWEASASLARSQRAPTSYELYADGVHAATAAYERGNLNQAVESGRQFDLGLAWQGGPHSARISLFHSRFSNYIALAATGTDFTTDEGDLVPIYEFRGVPARLHGLEAEGRWQAWSQAGQTLTLEAQADLVRGERSDTGEPLPRLAPWRVSLAADWQSGPWGLRLDVQHAARQDRVDANDTPTPGWTLAHLRASWTTRLAGHDTVLFARVNNLGNTLATSASAIPTVRALSPLPGRSLAAGVRVAF</sequence>
<protein>
    <submittedName>
        <fullName evidence="14">TonB-dependent receptor</fullName>
    </submittedName>
</protein>
<evidence type="ECO:0000256" key="7">
    <source>
        <dbReference type="ARBA" id="ARBA00023136"/>
    </source>
</evidence>
<dbReference type="InterPro" id="IPR039426">
    <property type="entry name" value="TonB-dep_rcpt-like"/>
</dbReference>
<keyword evidence="5 10" id="KW-0812">Transmembrane</keyword>
<dbReference type="PROSITE" id="PS52016">
    <property type="entry name" value="TONB_DEPENDENT_REC_3"/>
    <property type="match status" value="1"/>
</dbReference>
<keyword evidence="6 11" id="KW-0798">TonB box</keyword>
<evidence type="ECO:0000313" key="15">
    <source>
        <dbReference type="Proteomes" id="UP000678374"/>
    </source>
</evidence>
<organism evidence="14 15">
    <name type="scientific">Ideonella aquatica</name>
    <dbReference type="NCBI Taxonomy" id="2824119"/>
    <lineage>
        <taxon>Bacteria</taxon>
        <taxon>Pseudomonadati</taxon>
        <taxon>Pseudomonadota</taxon>
        <taxon>Betaproteobacteria</taxon>
        <taxon>Burkholderiales</taxon>
        <taxon>Sphaerotilaceae</taxon>
        <taxon>Ideonella</taxon>
    </lineage>
</organism>
<comment type="similarity">
    <text evidence="2 10 11">Belongs to the TonB-dependent receptor family.</text>
</comment>
<evidence type="ECO:0000256" key="6">
    <source>
        <dbReference type="ARBA" id="ARBA00023077"/>
    </source>
</evidence>
<keyword evidence="8 14" id="KW-0675">Receptor</keyword>
<evidence type="ECO:0000313" key="14">
    <source>
        <dbReference type="EMBL" id="MBQ0959146.1"/>
    </source>
</evidence>
<dbReference type="Pfam" id="PF00593">
    <property type="entry name" value="TonB_dep_Rec_b-barrel"/>
    <property type="match status" value="1"/>
</dbReference>
<dbReference type="InterPro" id="IPR037066">
    <property type="entry name" value="Plug_dom_sf"/>
</dbReference>
<gene>
    <name evidence="14" type="ORF">KAK06_09245</name>
</gene>
<reference evidence="14" key="1">
    <citation type="submission" date="2021-04" db="EMBL/GenBank/DDBJ databases">
        <title>The genome sequence of Ideonella sp. 4Y11.</title>
        <authorList>
            <person name="Liu Y."/>
        </authorList>
    </citation>
    <scope>NUCLEOTIDE SEQUENCE</scope>
    <source>
        <strain evidence="14">4Y11</strain>
    </source>
</reference>
<dbReference type="InterPro" id="IPR000531">
    <property type="entry name" value="Beta-barrel_TonB"/>
</dbReference>
<feature type="domain" description="TonB-dependent receptor-like beta-barrel" evidence="12">
    <location>
        <begin position="220"/>
        <end position="631"/>
    </location>
</feature>